<dbReference type="Proteomes" id="UP000589896">
    <property type="component" value="Unassembled WGS sequence"/>
</dbReference>
<dbReference type="PANTHER" id="PTHR31964:SF113">
    <property type="entry name" value="USPA DOMAIN-CONTAINING PROTEIN"/>
    <property type="match status" value="1"/>
</dbReference>
<feature type="domain" description="UspA" evidence="2">
    <location>
        <begin position="2"/>
        <end position="140"/>
    </location>
</feature>
<dbReference type="CDD" id="cd00293">
    <property type="entry name" value="USP-like"/>
    <property type="match status" value="1"/>
</dbReference>
<protein>
    <submittedName>
        <fullName evidence="3">Universal stress protein</fullName>
    </submittedName>
</protein>
<evidence type="ECO:0000259" key="2">
    <source>
        <dbReference type="Pfam" id="PF00582"/>
    </source>
</evidence>
<organism evidence="3 4">
    <name type="scientific">Luteimonas deserti</name>
    <dbReference type="NCBI Taxonomy" id="2752306"/>
    <lineage>
        <taxon>Bacteria</taxon>
        <taxon>Pseudomonadati</taxon>
        <taxon>Pseudomonadota</taxon>
        <taxon>Gammaproteobacteria</taxon>
        <taxon>Lysobacterales</taxon>
        <taxon>Lysobacteraceae</taxon>
        <taxon>Luteimonas</taxon>
    </lineage>
</organism>
<proteinExistence type="inferred from homology"/>
<dbReference type="AlphaFoldDB" id="A0A7Z0TX57"/>
<comment type="similarity">
    <text evidence="1">Belongs to the universal stress protein A family.</text>
</comment>
<name>A0A7Z0TX57_9GAMM</name>
<reference evidence="3 4" key="1">
    <citation type="submission" date="2020-07" db="EMBL/GenBank/DDBJ databases">
        <title>isolation of Luteimonas sp. SJ-16.</title>
        <authorList>
            <person name="Huang X.-X."/>
            <person name="Xu L."/>
            <person name="Sun J.-Q."/>
        </authorList>
    </citation>
    <scope>NUCLEOTIDE SEQUENCE [LARGE SCALE GENOMIC DNA]</scope>
    <source>
        <strain evidence="3 4">SJ-16</strain>
    </source>
</reference>
<comment type="caution">
    <text evidence="3">The sequence shown here is derived from an EMBL/GenBank/DDBJ whole genome shotgun (WGS) entry which is preliminary data.</text>
</comment>
<dbReference type="InterPro" id="IPR014729">
    <property type="entry name" value="Rossmann-like_a/b/a_fold"/>
</dbReference>
<dbReference type="InterPro" id="IPR006015">
    <property type="entry name" value="Universal_stress_UspA"/>
</dbReference>
<evidence type="ECO:0000313" key="3">
    <source>
        <dbReference type="EMBL" id="NYZ64114.1"/>
    </source>
</evidence>
<dbReference type="InterPro" id="IPR006016">
    <property type="entry name" value="UspA"/>
</dbReference>
<evidence type="ECO:0000256" key="1">
    <source>
        <dbReference type="ARBA" id="ARBA00008791"/>
    </source>
</evidence>
<accession>A0A7Z0TX57</accession>
<dbReference type="PRINTS" id="PR01438">
    <property type="entry name" value="UNVRSLSTRESS"/>
</dbReference>
<evidence type="ECO:0000313" key="4">
    <source>
        <dbReference type="Proteomes" id="UP000589896"/>
    </source>
</evidence>
<dbReference type="Gene3D" id="3.40.50.620">
    <property type="entry name" value="HUPs"/>
    <property type="match status" value="1"/>
</dbReference>
<sequence length="140" mass="14914">MKILVTVDGSDISLRALKYALGLGKLLAKPPIITMLHVDPAPFPGVERRIGRQAVAEYHAANHEHALSAARAAVKRSKIAVQELSEVGDVAETILAVARKRKVDLLVMGSHGRSAVKGILLGSVSTKVIAQTDIPVTIIR</sequence>
<dbReference type="RefSeq" id="WP_180546328.1">
    <property type="nucleotide sequence ID" value="NZ_JACCJZ010000020.1"/>
</dbReference>
<dbReference type="Pfam" id="PF00582">
    <property type="entry name" value="Usp"/>
    <property type="match status" value="1"/>
</dbReference>
<gene>
    <name evidence="3" type="ORF">H0E82_15350</name>
</gene>
<dbReference type="EMBL" id="JACCJZ010000020">
    <property type="protein sequence ID" value="NYZ64114.1"/>
    <property type="molecule type" value="Genomic_DNA"/>
</dbReference>
<keyword evidence="4" id="KW-1185">Reference proteome</keyword>
<dbReference type="PANTHER" id="PTHR31964">
    <property type="entry name" value="ADENINE NUCLEOTIDE ALPHA HYDROLASES-LIKE SUPERFAMILY PROTEIN"/>
    <property type="match status" value="1"/>
</dbReference>
<dbReference type="SUPFAM" id="SSF52402">
    <property type="entry name" value="Adenine nucleotide alpha hydrolases-like"/>
    <property type="match status" value="1"/>
</dbReference>